<organism evidence="1 2">
    <name type="scientific">Listeria fleischmannii FSL S10-1203</name>
    <dbReference type="NCBI Taxonomy" id="1265822"/>
    <lineage>
        <taxon>Bacteria</taxon>
        <taxon>Bacillati</taxon>
        <taxon>Bacillota</taxon>
        <taxon>Bacilli</taxon>
        <taxon>Bacillales</taxon>
        <taxon>Listeriaceae</taxon>
        <taxon>Listeria</taxon>
    </lineage>
</organism>
<dbReference type="RefSeq" id="WP_036064143.1">
    <property type="nucleotide sequence ID" value="NZ_AODM01000049.1"/>
</dbReference>
<dbReference type="EMBL" id="AODM01000049">
    <property type="protein sequence ID" value="EUJ52274.1"/>
    <property type="molecule type" value="Genomic_DNA"/>
</dbReference>
<accession>W7DQG3</accession>
<sequence length="113" mass="12448">MKYPGRHKSGKRAMVVYRAGQSQYKVGYGLGATKDLEIAQGLAQLDSFSPLLKKKELGEISCKVGGGGKLINPLTKKELEKVCGQRGINMVIKKPRYGAHLGFGYRSIFFRKA</sequence>
<protein>
    <submittedName>
        <fullName evidence="1">Uncharacterized protein</fullName>
    </submittedName>
</protein>
<proteinExistence type="predicted"/>
<dbReference type="Proteomes" id="UP000019241">
    <property type="component" value="Unassembled WGS sequence"/>
</dbReference>
<comment type="caution">
    <text evidence="1">The sequence shown here is derived from an EMBL/GenBank/DDBJ whole genome shotgun (WGS) entry which is preliminary data.</text>
</comment>
<gene>
    <name evidence="1" type="ORF">MCOL2_14398</name>
</gene>
<evidence type="ECO:0000313" key="2">
    <source>
        <dbReference type="Proteomes" id="UP000019241"/>
    </source>
</evidence>
<dbReference type="AlphaFoldDB" id="W7DQG3"/>
<name>W7DQG3_9LIST</name>
<reference evidence="1 2" key="1">
    <citation type="submission" date="2012-12" db="EMBL/GenBank/DDBJ databases">
        <title>Novel taxa of Listeriaceae from agricultural environments in the United States.</title>
        <authorList>
            <person name="den Bakker H.C."/>
            <person name="Allred A."/>
            <person name="Warchocki S."/>
            <person name="Wright E.M."/>
            <person name="Burrell A."/>
            <person name="Nightingale K.K."/>
            <person name="Kephart D."/>
            <person name="Wiedmann M."/>
        </authorList>
    </citation>
    <scope>NUCLEOTIDE SEQUENCE [LARGE SCALE GENOMIC DNA]</scope>
    <source>
        <strain evidence="1 2">FSL S10-1203</strain>
    </source>
</reference>
<evidence type="ECO:0000313" key="1">
    <source>
        <dbReference type="EMBL" id="EUJ52274.1"/>
    </source>
</evidence>